<dbReference type="InterPro" id="IPR023365">
    <property type="entry name" value="Sortase_dom-sf"/>
</dbReference>
<evidence type="ECO:0000256" key="1">
    <source>
        <dbReference type="ARBA" id="ARBA00022801"/>
    </source>
</evidence>
<evidence type="ECO:0000313" key="3">
    <source>
        <dbReference type="EMBL" id="GAA3883906.1"/>
    </source>
</evidence>
<evidence type="ECO:0000313" key="4">
    <source>
        <dbReference type="Proteomes" id="UP001501803"/>
    </source>
</evidence>
<reference evidence="4" key="1">
    <citation type="journal article" date="2019" name="Int. J. Syst. Evol. Microbiol.">
        <title>The Global Catalogue of Microorganisms (GCM) 10K type strain sequencing project: providing services to taxonomists for standard genome sequencing and annotation.</title>
        <authorList>
            <consortium name="The Broad Institute Genomics Platform"/>
            <consortium name="The Broad Institute Genome Sequencing Center for Infectious Disease"/>
            <person name="Wu L."/>
            <person name="Ma J."/>
        </authorList>
    </citation>
    <scope>NUCLEOTIDE SEQUENCE [LARGE SCALE GENOMIC DNA]</scope>
    <source>
        <strain evidence="4">JCM 17021</strain>
    </source>
</reference>
<organism evidence="3 4">
    <name type="scientific">Leifsonia kafniensis</name>
    <dbReference type="NCBI Taxonomy" id="475957"/>
    <lineage>
        <taxon>Bacteria</taxon>
        <taxon>Bacillati</taxon>
        <taxon>Actinomycetota</taxon>
        <taxon>Actinomycetes</taxon>
        <taxon>Micrococcales</taxon>
        <taxon>Microbacteriaceae</taxon>
        <taxon>Leifsonia</taxon>
    </lineage>
</organism>
<keyword evidence="2" id="KW-0812">Transmembrane</keyword>
<dbReference type="EMBL" id="BAABCN010000008">
    <property type="protein sequence ID" value="GAA3883906.1"/>
    <property type="molecule type" value="Genomic_DNA"/>
</dbReference>
<comment type="caution">
    <text evidence="3">The sequence shown here is derived from an EMBL/GenBank/DDBJ whole genome shotgun (WGS) entry which is preliminary data.</text>
</comment>
<evidence type="ECO:0000256" key="2">
    <source>
        <dbReference type="SAM" id="Phobius"/>
    </source>
</evidence>
<keyword evidence="2" id="KW-1133">Transmembrane helix</keyword>
<keyword evidence="2" id="KW-0472">Membrane</keyword>
<protein>
    <submittedName>
        <fullName evidence="3">Sortase</fullName>
    </submittedName>
</protein>
<feature type="transmembrane region" description="Helical" evidence="2">
    <location>
        <begin position="242"/>
        <end position="261"/>
    </location>
</feature>
<accession>A0ABP7KPL7</accession>
<dbReference type="SUPFAM" id="SSF63817">
    <property type="entry name" value="Sortase"/>
    <property type="match status" value="1"/>
</dbReference>
<dbReference type="InterPro" id="IPR005754">
    <property type="entry name" value="Sortase"/>
</dbReference>
<proteinExistence type="predicted"/>
<dbReference type="Pfam" id="PF04203">
    <property type="entry name" value="Sortase"/>
    <property type="match status" value="1"/>
</dbReference>
<dbReference type="Gene3D" id="2.40.260.10">
    <property type="entry name" value="Sortase"/>
    <property type="match status" value="1"/>
</dbReference>
<name>A0ABP7KPL7_9MICO</name>
<sequence>MLAAVLLCFAVNVLVLSHLQHLVAQQQLTDTFKLELAQAVAPVSEGTVDDVLVADGAPVALINIPSIGVHEVIVEGTSSATLQAGPGHRRDTVLPGQTGISVVMARAAAYGGPFSRIDELAPGETFSVTTGQGEQVFEVIGLRYAGEPAPASPTAGQSRLILETARGAAYVPTGVARVDAQLIGIAQPSGRRQTTSVSLPPSNTSMATDTSTVWALAFALQFLIVVELAAVWSFGRFGPQRTWILGIPLVLLAGLLAADQITRLLPNLL</sequence>
<feature type="transmembrane region" description="Helical" evidence="2">
    <location>
        <begin position="213"/>
        <end position="235"/>
    </location>
</feature>
<keyword evidence="1" id="KW-0378">Hydrolase</keyword>
<keyword evidence="4" id="KW-1185">Reference proteome</keyword>
<dbReference type="Proteomes" id="UP001501803">
    <property type="component" value="Unassembled WGS sequence"/>
</dbReference>
<gene>
    <name evidence="3" type="ORF">GCM10022381_27620</name>
</gene>